<sequence>MNNFIIAAGHTASGSNGCGAVGRIDESKCVREICPLIVKYLEEKGYSAKLLRIDKGNIVNLEDCYTRVNDANNIDKTKRVDLYVEIHLNAGGGTGSEVYITGLSSLANQYAEKISNSLAKALSIPNRGVKKGNFIVLNRTIMPAVLVECLFVDSEDADKYDPELIAEAIACGLVGTENFNEKLWNMGWNKNNIGWWYCTNNLKKYYYTSQNGWKNIDNEWYIFDDNGYALRNSWHYDNSDGHWYYLNEICKMVKGTKNKPLWLKIDDDCYAFDERGAMYCNCITPDGHKVDESGSIVCYIGNNL</sequence>
<dbReference type="SMART" id="SM00646">
    <property type="entry name" value="Ami_3"/>
    <property type="match status" value="1"/>
</dbReference>
<dbReference type="GO" id="GO:0030288">
    <property type="term" value="C:outer membrane-bounded periplasmic space"/>
    <property type="evidence" value="ECO:0007669"/>
    <property type="project" value="TreeGrafter"/>
</dbReference>
<name>A0A1V4IEU5_9CLOT</name>
<dbReference type="GO" id="GO:0008745">
    <property type="term" value="F:N-acetylmuramoyl-L-alanine amidase activity"/>
    <property type="evidence" value="ECO:0007669"/>
    <property type="project" value="UniProtKB-EC"/>
</dbReference>
<dbReference type="RefSeq" id="WP_079441536.1">
    <property type="nucleotide sequence ID" value="NZ_MZGT01000067.1"/>
</dbReference>
<dbReference type="EMBL" id="MZGT01000067">
    <property type="protein sequence ID" value="OPJ58522.1"/>
    <property type="molecule type" value="Genomic_DNA"/>
</dbReference>
<dbReference type="CDD" id="cd02696">
    <property type="entry name" value="MurNAc-LAA"/>
    <property type="match status" value="1"/>
</dbReference>
<dbReference type="EC" id="3.5.1.28" evidence="5"/>
<dbReference type="Gene3D" id="3.40.630.40">
    <property type="entry name" value="Zn-dependent exopeptidases"/>
    <property type="match status" value="1"/>
</dbReference>
<feature type="repeat" description="Cell wall-binding" evidence="3">
    <location>
        <begin position="210"/>
        <end position="229"/>
    </location>
</feature>
<dbReference type="PROSITE" id="PS51170">
    <property type="entry name" value="CW"/>
    <property type="match status" value="1"/>
</dbReference>
<dbReference type="InterPro" id="IPR018337">
    <property type="entry name" value="Cell_wall/Cho-bd_repeat"/>
</dbReference>
<keyword evidence="6" id="KW-1185">Reference proteome</keyword>
<dbReference type="SUPFAM" id="SSF69360">
    <property type="entry name" value="Cell wall binding repeat"/>
    <property type="match status" value="1"/>
</dbReference>
<feature type="domain" description="MurNAc-LAA" evidence="4">
    <location>
        <begin position="68"/>
        <end position="174"/>
    </location>
</feature>
<evidence type="ECO:0000313" key="5">
    <source>
        <dbReference type="EMBL" id="OPJ58522.1"/>
    </source>
</evidence>
<comment type="caution">
    <text evidence="5">The sequence shown here is derived from an EMBL/GenBank/DDBJ whole genome shotgun (WGS) entry which is preliminary data.</text>
</comment>
<dbReference type="OrthoDB" id="9772024at2"/>
<organism evidence="5 6">
    <name type="scientific">Clostridium chromiireducens</name>
    <dbReference type="NCBI Taxonomy" id="225345"/>
    <lineage>
        <taxon>Bacteria</taxon>
        <taxon>Bacillati</taxon>
        <taxon>Bacillota</taxon>
        <taxon>Clostridia</taxon>
        <taxon>Eubacteriales</taxon>
        <taxon>Clostridiaceae</taxon>
        <taxon>Clostridium</taxon>
    </lineage>
</organism>
<dbReference type="AlphaFoldDB" id="A0A1V4IEU5"/>
<keyword evidence="1" id="KW-0677">Repeat</keyword>
<protein>
    <submittedName>
        <fullName evidence="5">Sporulation-specific N-acetylmuramoyl-L-alanine amidase</fullName>
        <ecNumber evidence="5">3.5.1.28</ecNumber>
    </submittedName>
</protein>
<keyword evidence="2 5" id="KW-0378">Hydrolase</keyword>
<reference evidence="5 6" key="1">
    <citation type="submission" date="2017-03" db="EMBL/GenBank/DDBJ databases">
        <title>Genome sequence of Clostridium chromiireducens DSM 23318.</title>
        <authorList>
            <person name="Poehlein A."/>
            <person name="Daniel R."/>
        </authorList>
    </citation>
    <scope>NUCLEOTIDE SEQUENCE [LARGE SCALE GENOMIC DNA]</scope>
    <source>
        <strain evidence="5 6">DSM 23318</strain>
    </source>
</reference>
<dbReference type="InterPro" id="IPR050695">
    <property type="entry name" value="N-acetylmuramoyl_amidase_3"/>
</dbReference>
<dbReference type="STRING" id="225345.CLCHR_38820"/>
<dbReference type="Proteomes" id="UP000191056">
    <property type="component" value="Unassembled WGS sequence"/>
</dbReference>
<dbReference type="PANTHER" id="PTHR30404:SF0">
    <property type="entry name" value="N-ACETYLMURAMOYL-L-ALANINE AMIDASE AMIC"/>
    <property type="match status" value="1"/>
</dbReference>
<dbReference type="SUPFAM" id="SSF53187">
    <property type="entry name" value="Zn-dependent exopeptidases"/>
    <property type="match status" value="1"/>
</dbReference>
<dbReference type="InterPro" id="IPR002508">
    <property type="entry name" value="MurNAc-LAA_cat"/>
</dbReference>
<evidence type="ECO:0000256" key="1">
    <source>
        <dbReference type="ARBA" id="ARBA00022737"/>
    </source>
</evidence>
<evidence type="ECO:0000256" key="2">
    <source>
        <dbReference type="ARBA" id="ARBA00022801"/>
    </source>
</evidence>
<gene>
    <name evidence="5" type="primary">cwlC_1</name>
    <name evidence="5" type="ORF">CLCHR_38820</name>
</gene>
<proteinExistence type="predicted"/>
<dbReference type="Pfam" id="PF01520">
    <property type="entry name" value="Amidase_3"/>
    <property type="match status" value="1"/>
</dbReference>
<evidence type="ECO:0000259" key="4">
    <source>
        <dbReference type="SMART" id="SM00646"/>
    </source>
</evidence>
<evidence type="ECO:0000313" key="6">
    <source>
        <dbReference type="Proteomes" id="UP000191056"/>
    </source>
</evidence>
<dbReference type="Gene3D" id="2.10.270.10">
    <property type="entry name" value="Cholin Binding"/>
    <property type="match status" value="1"/>
</dbReference>
<dbReference type="PANTHER" id="PTHR30404">
    <property type="entry name" value="N-ACETYLMURAMOYL-L-ALANINE AMIDASE"/>
    <property type="match status" value="1"/>
</dbReference>
<evidence type="ECO:0000256" key="3">
    <source>
        <dbReference type="PROSITE-ProRule" id="PRU00591"/>
    </source>
</evidence>
<accession>A0A1V4IEU5</accession>
<dbReference type="GO" id="GO:0009253">
    <property type="term" value="P:peptidoglycan catabolic process"/>
    <property type="evidence" value="ECO:0007669"/>
    <property type="project" value="InterPro"/>
</dbReference>